<sequence length="190" mass="21283">MSDRSVRSHEDVSSGRRKAVQFSVDIRKRDRLARLNRKRRITSDGLVEAVEPVTAPILENHFEHVERPHDIPHLNSVLGGDYDAVMKWLKENTLQSVSSAVRSLKYYSNQAGFALAFAADDVMVSMVLGHLHPGSTPQIDSNDIRDTLWVLTNVTCTSSAWPTQRLVQHGILSHIPTLLQHQDSKVADQA</sequence>
<comment type="caution">
    <text evidence="1">The sequence shown here is derived from an EMBL/GenBank/DDBJ whole genome shotgun (WGS) entry which is preliminary data.</text>
</comment>
<evidence type="ECO:0000313" key="2">
    <source>
        <dbReference type="Proteomes" id="UP000265618"/>
    </source>
</evidence>
<dbReference type="AlphaFoldDB" id="A0A9K3CWV3"/>
<proteinExistence type="predicted"/>
<evidence type="ECO:0000313" key="1">
    <source>
        <dbReference type="EMBL" id="GIQ83635.1"/>
    </source>
</evidence>
<accession>A0A9K3CWV3</accession>
<dbReference type="Proteomes" id="UP000265618">
    <property type="component" value="Unassembled WGS sequence"/>
</dbReference>
<gene>
    <name evidence="1" type="ORF">KIPB_004986</name>
</gene>
<feature type="non-terminal residue" evidence="1">
    <location>
        <position position="1"/>
    </location>
</feature>
<organism evidence="1 2">
    <name type="scientific">Kipferlia bialata</name>
    <dbReference type="NCBI Taxonomy" id="797122"/>
    <lineage>
        <taxon>Eukaryota</taxon>
        <taxon>Metamonada</taxon>
        <taxon>Carpediemonas-like organisms</taxon>
        <taxon>Kipferlia</taxon>
    </lineage>
</organism>
<protein>
    <recommendedName>
        <fullName evidence="3">IBB domain-containing protein</fullName>
    </recommendedName>
</protein>
<name>A0A9K3CWV3_9EUKA</name>
<evidence type="ECO:0008006" key="3">
    <source>
        <dbReference type="Google" id="ProtNLM"/>
    </source>
</evidence>
<dbReference type="EMBL" id="BDIP01001121">
    <property type="protein sequence ID" value="GIQ83635.1"/>
    <property type="molecule type" value="Genomic_DNA"/>
</dbReference>
<reference evidence="1 2" key="1">
    <citation type="journal article" date="2018" name="PLoS ONE">
        <title>The draft genome of Kipferlia bialata reveals reductive genome evolution in fornicate parasites.</title>
        <authorList>
            <person name="Tanifuji G."/>
            <person name="Takabayashi S."/>
            <person name="Kume K."/>
            <person name="Takagi M."/>
            <person name="Nakayama T."/>
            <person name="Kamikawa R."/>
            <person name="Inagaki Y."/>
            <person name="Hashimoto T."/>
        </authorList>
    </citation>
    <scope>NUCLEOTIDE SEQUENCE [LARGE SCALE GENOMIC DNA]</scope>
    <source>
        <strain evidence="1">NY0173</strain>
    </source>
</reference>
<keyword evidence="2" id="KW-1185">Reference proteome</keyword>